<keyword evidence="2" id="KW-1185">Reference proteome</keyword>
<dbReference type="Proteomes" id="UP001234989">
    <property type="component" value="Chromosome 6"/>
</dbReference>
<reference evidence="1" key="1">
    <citation type="submission" date="2023-08" db="EMBL/GenBank/DDBJ databases">
        <title>A de novo genome assembly of Solanum verrucosum Schlechtendal, a Mexican diploid species geographically isolated from the other diploid A-genome species in potato relatives.</title>
        <authorList>
            <person name="Hosaka K."/>
        </authorList>
    </citation>
    <scope>NUCLEOTIDE SEQUENCE</scope>
    <source>
        <tissue evidence="1">Young leaves</tissue>
    </source>
</reference>
<dbReference type="EMBL" id="CP133617">
    <property type="protein sequence ID" value="WMV32315.1"/>
    <property type="molecule type" value="Genomic_DNA"/>
</dbReference>
<proteinExistence type="predicted"/>
<protein>
    <submittedName>
        <fullName evidence="1">Uncharacterized protein</fullName>
    </submittedName>
</protein>
<name>A0AAF0R0N6_SOLVR</name>
<accession>A0AAF0R0N6</accession>
<evidence type="ECO:0000313" key="2">
    <source>
        <dbReference type="Proteomes" id="UP001234989"/>
    </source>
</evidence>
<gene>
    <name evidence="1" type="ORF">MTR67_025700</name>
</gene>
<organism evidence="1 2">
    <name type="scientific">Solanum verrucosum</name>
    <dbReference type="NCBI Taxonomy" id="315347"/>
    <lineage>
        <taxon>Eukaryota</taxon>
        <taxon>Viridiplantae</taxon>
        <taxon>Streptophyta</taxon>
        <taxon>Embryophyta</taxon>
        <taxon>Tracheophyta</taxon>
        <taxon>Spermatophyta</taxon>
        <taxon>Magnoliopsida</taxon>
        <taxon>eudicotyledons</taxon>
        <taxon>Gunneridae</taxon>
        <taxon>Pentapetalae</taxon>
        <taxon>asterids</taxon>
        <taxon>lamiids</taxon>
        <taxon>Solanales</taxon>
        <taxon>Solanaceae</taxon>
        <taxon>Solanoideae</taxon>
        <taxon>Solaneae</taxon>
        <taxon>Solanum</taxon>
    </lineage>
</organism>
<evidence type="ECO:0000313" key="1">
    <source>
        <dbReference type="EMBL" id="WMV32315.1"/>
    </source>
</evidence>
<sequence length="85" mass="10044">MPVDFLMRVRDAIRLTEVLASPIVIDCPFMDCMGTLVDDLREYPIWSCPECWRLFCINCKCLDLGMTWDEEEEEEDEDEDDDDDE</sequence>
<dbReference type="AlphaFoldDB" id="A0AAF0R0N6"/>